<sequence length="340" mass="38270">MSSSHTVASTALQRSFLKSLVPFRYTGGGIPVDVIRWAFLRHEALIPRVLGTLEVAPLPAMPRMMFAEAFQMMLSGRHPQRDVRSMFEDSAVEMRRWLNDDTGEEAYNPVLRLLAYELLAGASFYFALMSITSSPNAAAAIAVRSVVTSDLKSDRTLLGSIVAFEALERDVATGARPEDPILDVVVQEMLLLERDAFGKHRFDFRGAKRHILHHLEVESVGRTDLALALTKDAVLKGYGNFGMESKGVHQGRWIEHRLWCNEEDTRVDSTLPATEPVKMKGDGWEAIVLLHFASPLCERMLTTHSSIKAVETMTDTQHVEVFELAVPDRDSTFLERWFRR</sequence>
<dbReference type="OMA" id="QEMWHAV"/>
<reference evidence="2" key="1">
    <citation type="submission" date="2015-09" db="EMBL/GenBank/DDBJ databases">
        <authorList>
            <consortium name="Pathogen Informatics"/>
        </authorList>
    </citation>
    <scope>NUCLEOTIDE SEQUENCE [LARGE SCALE GENOMIC DNA]</scope>
    <source>
        <strain evidence="2">Lake Konstanz</strain>
    </source>
</reference>
<name>A0A0S4IVU1_BODSA</name>
<dbReference type="Proteomes" id="UP000051952">
    <property type="component" value="Unassembled WGS sequence"/>
</dbReference>
<proteinExistence type="predicted"/>
<dbReference type="EMBL" id="CYKH01000538">
    <property type="protein sequence ID" value="CUG05486.1"/>
    <property type="molecule type" value="Genomic_DNA"/>
</dbReference>
<protein>
    <submittedName>
        <fullName evidence="1">Uncharacterized protein</fullName>
    </submittedName>
</protein>
<evidence type="ECO:0000313" key="2">
    <source>
        <dbReference type="Proteomes" id="UP000051952"/>
    </source>
</evidence>
<dbReference type="OrthoDB" id="275730at2759"/>
<keyword evidence="2" id="KW-1185">Reference proteome</keyword>
<gene>
    <name evidence="1" type="ORF">BSAL_70975</name>
</gene>
<dbReference type="VEuPathDB" id="TriTrypDB:BSAL_70975"/>
<dbReference type="AlphaFoldDB" id="A0A0S4IVU1"/>
<evidence type="ECO:0000313" key="1">
    <source>
        <dbReference type="EMBL" id="CUG05486.1"/>
    </source>
</evidence>
<accession>A0A0S4IVU1</accession>
<organism evidence="1 2">
    <name type="scientific">Bodo saltans</name>
    <name type="common">Flagellated protozoan</name>
    <dbReference type="NCBI Taxonomy" id="75058"/>
    <lineage>
        <taxon>Eukaryota</taxon>
        <taxon>Discoba</taxon>
        <taxon>Euglenozoa</taxon>
        <taxon>Kinetoplastea</taxon>
        <taxon>Metakinetoplastina</taxon>
        <taxon>Eubodonida</taxon>
        <taxon>Bodonidae</taxon>
        <taxon>Bodo</taxon>
    </lineage>
</organism>